<dbReference type="RefSeq" id="WP_097055168.1">
    <property type="nucleotide sequence ID" value="NZ_OCMF01000001.1"/>
</dbReference>
<proteinExistence type="predicted"/>
<accession>A0A285X2B0</accession>
<dbReference type="OrthoDB" id="9815829at2"/>
<gene>
    <name evidence="2" type="ORF">SAMN06296241_0962</name>
</gene>
<dbReference type="SUPFAM" id="SSF53448">
    <property type="entry name" value="Nucleotide-diphospho-sugar transferases"/>
    <property type="match status" value="1"/>
</dbReference>
<organism evidence="2 3">
    <name type="scientific">Salinimicrobium sediminis</name>
    <dbReference type="NCBI Taxonomy" id="1343891"/>
    <lineage>
        <taxon>Bacteria</taxon>
        <taxon>Pseudomonadati</taxon>
        <taxon>Bacteroidota</taxon>
        <taxon>Flavobacteriia</taxon>
        <taxon>Flavobacteriales</taxon>
        <taxon>Flavobacteriaceae</taxon>
        <taxon>Salinimicrobium</taxon>
    </lineage>
</organism>
<dbReference type="GO" id="GO:0016758">
    <property type="term" value="F:hexosyltransferase activity"/>
    <property type="evidence" value="ECO:0007669"/>
    <property type="project" value="UniProtKB-ARBA"/>
</dbReference>
<dbReference type="Gene3D" id="3.90.550.10">
    <property type="entry name" value="Spore Coat Polysaccharide Biosynthesis Protein SpsA, Chain A"/>
    <property type="match status" value="1"/>
</dbReference>
<dbReference type="InterPro" id="IPR001173">
    <property type="entry name" value="Glyco_trans_2-like"/>
</dbReference>
<evidence type="ECO:0000259" key="1">
    <source>
        <dbReference type="Pfam" id="PF00535"/>
    </source>
</evidence>
<dbReference type="Pfam" id="PF00535">
    <property type="entry name" value="Glycos_transf_2"/>
    <property type="match status" value="1"/>
</dbReference>
<dbReference type="InterPro" id="IPR029044">
    <property type="entry name" value="Nucleotide-diphossugar_trans"/>
</dbReference>
<evidence type="ECO:0000313" key="2">
    <source>
        <dbReference type="EMBL" id="SOC79438.1"/>
    </source>
</evidence>
<sequence length="258" mass="29639">MNKKALVSVIMPAYNAAGYIAESIRSVQQQSFEDWELLVIDDASKDGTSEIVEALRAEDSRIKLHVLPTNQGAGFSRNIGIKAATGDYISFLDADDLWKPHKIQTQLDLMKNENVQVCFSSYELIDERGKSLQKQIKALQFLPFKKLKKANYIGNLTGMYNASELGKIFCPLIRKRQDWGLWLLAVEKAGFAKGIQEPLAVYRERENSISGDKIEMLQYNYRVYREVLGYSSVKSLFWMLLFLWEQLLIKQRQKVDLK</sequence>
<protein>
    <recommendedName>
        <fullName evidence="1">Glycosyltransferase 2-like domain-containing protein</fullName>
    </recommendedName>
</protein>
<dbReference type="PANTHER" id="PTHR22916:SF3">
    <property type="entry name" value="UDP-GLCNAC:BETAGAL BETA-1,3-N-ACETYLGLUCOSAMINYLTRANSFERASE-LIKE PROTEIN 1"/>
    <property type="match status" value="1"/>
</dbReference>
<dbReference type="EMBL" id="OCMF01000001">
    <property type="protein sequence ID" value="SOC79438.1"/>
    <property type="molecule type" value="Genomic_DNA"/>
</dbReference>
<dbReference type="PANTHER" id="PTHR22916">
    <property type="entry name" value="GLYCOSYLTRANSFERASE"/>
    <property type="match status" value="1"/>
</dbReference>
<dbReference type="CDD" id="cd00761">
    <property type="entry name" value="Glyco_tranf_GTA_type"/>
    <property type="match status" value="1"/>
</dbReference>
<keyword evidence="3" id="KW-1185">Reference proteome</keyword>
<evidence type="ECO:0000313" key="3">
    <source>
        <dbReference type="Proteomes" id="UP000219193"/>
    </source>
</evidence>
<feature type="domain" description="Glycosyltransferase 2-like" evidence="1">
    <location>
        <begin position="8"/>
        <end position="148"/>
    </location>
</feature>
<reference evidence="3" key="1">
    <citation type="submission" date="2017-09" db="EMBL/GenBank/DDBJ databases">
        <authorList>
            <person name="Varghese N."/>
            <person name="Submissions S."/>
        </authorList>
    </citation>
    <scope>NUCLEOTIDE SEQUENCE [LARGE SCALE GENOMIC DNA]</scope>
    <source>
        <strain evidence="3">CGMCC 1.12641</strain>
    </source>
</reference>
<dbReference type="AlphaFoldDB" id="A0A285X2B0"/>
<dbReference type="Proteomes" id="UP000219193">
    <property type="component" value="Unassembled WGS sequence"/>
</dbReference>
<name>A0A285X2B0_9FLAO</name>